<organism evidence="1 2">
    <name type="scientific">Paenibacillus psychroresistens</name>
    <dbReference type="NCBI Taxonomy" id="1778678"/>
    <lineage>
        <taxon>Bacteria</taxon>
        <taxon>Bacillati</taxon>
        <taxon>Bacillota</taxon>
        <taxon>Bacilli</taxon>
        <taxon>Bacillales</taxon>
        <taxon>Paenibacillaceae</taxon>
        <taxon>Paenibacillus</taxon>
    </lineage>
</organism>
<proteinExistence type="predicted"/>
<keyword evidence="2" id="KW-1185">Reference proteome</keyword>
<dbReference type="AlphaFoldDB" id="A0A6B8RL12"/>
<reference evidence="2" key="1">
    <citation type="submission" date="2018-11" db="EMBL/GenBank/DDBJ databases">
        <title>Complete genome sequence of Paenibacillus sp. ML311-T8.</title>
        <authorList>
            <person name="Nam Y.-D."/>
            <person name="Kang J."/>
            <person name="Chung W.-H."/>
            <person name="Park Y.S."/>
        </authorList>
    </citation>
    <scope>NUCLEOTIDE SEQUENCE [LARGE SCALE GENOMIC DNA]</scope>
    <source>
        <strain evidence="2">ML311-T8</strain>
    </source>
</reference>
<sequence length="63" mass="7404">MSETEQLKTQTSNYNRSCDCGKCKNLIEKNAQFYFLTGKREKYSIHPNCYVDFIARFKPKSAE</sequence>
<gene>
    <name evidence="1" type="ORF">EHS13_20405</name>
</gene>
<evidence type="ECO:0000313" key="1">
    <source>
        <dbReference type="EMBL" id="QGQ97081.1"/>
    </source>
</evidence>
<dbReference type="EMBL" id="CP034235">
    <property type="protein sequence ID" value="QGQ97081.1"/>
    <property type="molecule type" value="Genomic_DNA"/>
</dbReference>
<dbReference type="RefSeq" id="WP_155702181.1">
    <property type="nucleotide sequence ID" value="NZ_CP034235.1"/>
</dbReference>
<protein>
    <submittedName>
        <fullName evidence="1">Uncharacterized protein</fullName>
    </submittedName>
</protein>
<accession>A0A6B8RL12</accession>
<dbReference type="KEGG" id="ppsc:EHS13_20405"/>
<dbReference type="Proteomes" id="UP000426246">
    <property type="component" value="Chromosome"/>
</dbReference>
<name>A0A6B8RL12_9BACL</name>
<evidence type="ECO:0000313" key="2">
    <source>
        <dbReference type="Proteomes" id="UP000426246"/>
    </source>
</evidence>